<evidence type="ECO:0000313" key="3">
    <source>
        <dbReference type="Proteomes" id="UP001212997"/>
    </source>
</evidence>
<reference evidence="2" key="1">
    <citation type="submission" date="2022-07" db="EMBL/GenBank/DDBJ databases">
        <title>Genome Sequence of Physisporinus lineatus.</title>
        <authorList>
            <person name="Buettner E."/>
        </authorList>
    </citation>
    <scope>NUCLEOTIDE SEQUENCE</scope>
    <source>
        <strain evidence="2">VT162</strain>
    </source>
</reference>
<protein>
    <submittedName>
        <fullName evidence="2">Uncharacterized protein</fullName>
    </submittedName>
</protein>
<evidence type="ECO:0000313" key="2">
    <source>
        <dbReference type="EMBL" id="KAJ3489709.1"/>
    </source>
</evidence>
<name>A0AAD5V9N0_9APHY</name>
<gene>
    <name evidence="2" type="ORF">NLI96_g1925</name>
</gene>
<evidence type="ECO:0000256" key="1">
    <source>
        <dbReference type="SAM" id="MobiDB-lite"/>
    </source>
</evidence>
<feature type="region of interest" description="Disordered" evidence="1">
    <location>
        <begin position="71"/>
        <end position="117"/>
    </location>
</feature>
<sequence length="1540" mass="169642">MDNDNKGSKAIPKSRKCEICHETVNLGTGGEGNWKNHVESKKHRSNFAAQQSTHSLASFFKPLPKRQYAQSNPVLSDLPVSSSKRTHPTPNRATTNISITPVGPVSRAGNSEPPQASGFLSRLRQLADTLPAHIPIGDHSNPIGQVISNDITFLLSTGGDSELDPYEVVDPILNNAFGYGKTHDDLVAMISRGPFGVHGLCDWIDDLISTYKINPVLFEPRIDRFIRALLACGATDRPSSPEIVEIQTKPSCHVAASPKSANGSSYCSGVLLRLPPGQSPFTAYPVARHNVQSLPWDVILSEHGLRVVSDNCAGIMSSRSIINIGIDVQPVLCSSCAPIKGHASLRIIQEMIQLGSHKNTPNDYRSTSELLAALNRKDSEIKTLKLSALNSARTLTRHVTSIKNRDRLIMAISNNNIPRVHAILTTAHRNGVGIQGMLEKVERAAQGIYHPRSYLEAEYHRIILFSKLGGAKIASIAQRSCYLPSARTAERQLDVKPLRASANYPTTEEMISNLSIMFSSYLDLTIQEGPEIPVTMCVDELKLEERLRWDSSTNMILGVCREHGNSISLVFGSMADADILLESLTHQDPSKQVHLATEATVVALCLLTKSSRENYARPFIISGTCKHEAVAAHKSLLALALSSVHSYAPRLRIYSIGSDGDSKRRRAVAEITLQHSLLPTSPIFALLSNLPLFDLLCGHDDLTADIDFRHIFKRFRNTLLRESGVTINRVFLSRATIQRHLIDNSVKKHRADTLLYPADKQNVPLAYSLLSEIARLPLLVQQTTYDHPSPNVTSNFKSMTTNPSPAQVSSRQALRLLGRVYHYLLTSYTNIHLSLSQQLVFLSTAAHLILAIYTTDRGGFIPVQLYFDVMTMIKNIYFSVAKTQVANPNGEFWVVLLGTDTLESLFGTVRTMVGNDTNADQLQLSSRISSAAICSSLLQQYPEWDLQPKRLSLPTQSGIAGQDDRDNINARDWQGNVSLKGIVLQTTWRQGHDLASSILEEFNLPVPYHQMTKDGLNILRPISSQQIVFIGGLSFGEREEDQEETDVSASNTANRSTTETTSDISPDLEDLVGSHPSCDPELKQKHEAFISVDGSDSGKMQHKSTILRILSNPLAAKGSKDRLKRVRGFSAYEISQQPSTSSAIFTPLTFNPVNNFSTMNGPDDFAAKIPSLFLEDPVLTLVGCNRQIFLAAILVASITYQGTSTTSLSYQFLHEPTTKIRGQIMHLRNVSSFTPPSLNDREVLHSDNTDWEWTGGFEPLPGLLQARDFEGRWIELVGPIVNLASFPTSHSQSRIRIVMRIASASSVKAKETHVKVTRTSSVARSVQRSALNWDRIFLNTSEVTFSLINEFRMSRAHADFVFVAAVHAQSDSGIGPTYTISNEEREIMRGKYLAKPRTSRKTRGNMMSALTISEEHTSRLPSLQVQTDSNNPESEETEWYTSKGDAPDKDGLLSPAPERSGVDEPAQDTGDTQEKSNPPDQSSTAAARAIEQSIRGVTVSKLRQLLCADESVLFYGTPVLNIDPQLLAESSTQQATVPAV</sequence>
<dbReference type="Gene3D" id="3.30.160.60">
    <property type="entry name" value="Classic Zinc Finger"/>
    <property type="match status" value="1"/>
</dbReference>
<feature type="region of interest" description="Disordered" evidence="1">
    <location>
        <begin position="1039"/>
        <end position="1077"/>
    </location>
</feature>
<keyword evidence="3" id="KW-1185">Reference proteome</keyword>
<proteinExistence type="predicted"/>
<comment type="caution">
    <text evidence="2">The sequence shown here is derived from an EMBL/GenBank/DDBJ whole genome shotgun (WGS) entry which is preliminary data.</text>
</comment>
<accession>A0AAD5V9N0</accession>
<feature type="compositionally biased region" description="Polar residues" evidence="1">
    <location>
        <begin position="71"/>
        <end position="99"/>
    </location>
</feature>
<feature type="compositionally biased region" description="Polar residues" evidence="1">
    <location>
        <begin position="1475"/>
        <end position="1485"/>
    </location>
</feature>
<dbReference type="Proteomes" id="UP001212997">
    <property type="component" value="Unassembled WGS sequence"/>
</dbReference>
<dbReference type="EMBL" id="JANAWD010000040">
    <property type="protein sequence ID" value="KAJ3489709.1"/>
    <property type="molecule type" value="Genomic_DNA"/>
</dbReference>
<feature type="compositionally biased region" description="Polar residues" evidence="1">
    <location>
        <begin position="1047"/>
        <end position="1064"/>
    </location>
</feature>
<organism evidence="2 3">
    <name type="scientific">Meripilus lineatus</name>
    <dbReference type="NCBI Taxonomy" id="2056292"/>
    <lineage>
        <taxon>Eukaryota</taxon>
        <taxon>Fungi</taxon>
        <taxon>Dikarya</taxon>
        <taxon>Basidiomycota</taxon>
        <taxon>Agaricomycotina</taxon>
        <taxon>Agaricomycetes</taxon>
        <taxon>Polyporales</taxon>
        <taxon>Meripilaceae</taxon>
        <taxon>Meripilus</taxon>
    </lineage>
</organism>
<feature type="compositionally biased region" description="Polar residues" evidence="1">
    <location>
        <begin position="1419"/>
        <end position="1432"/>
    </location>
</feature>
<feature type="region of interest" description="Disordered" evidence="1">
    <location>
        <begin position="1413"/>
        <end position="1488"/>
    </location>
</feature>